<dbReference type="AlphaFoldDB" id="A0A103Z6M6"/>
<gene>
    <name evidence="1" type="ORF">WS90_31215</name>
</gene>
<evidence type="ECO:0000313" key="2">
    <source>
        <dbReference type="Proteomes" id="UP000069001"/>
    </source>
</evidence>
<protein>
    <submittedName>
        <fullName evidence="1">Uncharacterized protein</fullName>
    </submittedName>
</protein>
<name>A0A103Z6M6_BURCE</name>
<proteinExistence type="predicted"/>
<reference evidence="1 2" key="1">
    <citation type="submission" date="2015-11" db="EMBL/GenBank/DDBJ databases">
        <title>Expanding the genomic diversity of Burkholderia species for the development of highly accurate diagnostics.</title>
        <authorList>
            <person name="Sahl J."/>
            <person name="Keim P."/>
            <person name="Wagner D."/>
        </authorList>
    </citation>
    <scope>NUCLEOTIDE SEQUENCE [LARGE SCALE GENOMIC DNA]</scope>
    <source>
        <strain evidence="1 2">MSMB1302</strain>
    </source>
</reference>
<dbReference type="Proteomes" id="UP000069001">
    <property type="component" value="Unassembled WGS sequence"/>
</dbReference>
<sequence>MNLDVSERLCNWRDSYILDLIYLREVLQAGARIDERYVVLTDDLDRDLMHDWFRHQSAAIGYKNFVSGVPVEPNQSNPMTIRGAGGKRIELENRWYREVFRVGRRAADQLNRAVWVYPLAAIDELRQMLEIELRRLQDGATDVLYHGEPFTFENYYDIYPTARAESPKPLLLK</sequence>
<organism evidence="1 2">
    <name type="scientific">Burkholderia cepacia</name>
    <name type="common">Pseudomonas cepacia</name>
    <dbReference type="NCBI Taxonomy" id="292"/>
    <lineage>
        <taxon>Bacteria</taxon>
        <taxon>Pseudomonadati</taxon>
        <taxon>Pseudomonadota</taxon>
        <taxon>Betaproteobacteria</taxon>
        <taxon>Burkholderiales</taxon>
        <taxon>Burkholderiaceae</taxon>
        <taxon>Burkholderia</taxon>
        <taxon>Burkholderia cepacia complex</taxon>
    </lineage>
</organism>
<comment type="caution">
    <text evidence="1">The sequence shown here is derived from an EMBL/GenBank/DDBJ whole genome shotgun (WGS) entry which is preliminary data.</text>
</comment>
<accession>A0A103Z6M6</accession>
<dbReference type="EMBL" id="LOYH01000094">
    <property type="protein sequence ID" value="KVK74278.1"/>
    <property type="molecule type" value="Genomic_DNA"/>
</dbReference>
<evidence type="ECO:0000313" key="1">
    <source>
        <dbReference type="EMBL" id="KVK74278.1"/>
    </source>
</evidence>